<name>A0A0M0LCX9_9BACL</name>
<evidence type="ECO:0000313" key="2">
    <source>
        <dbReference type="Proteomes" id="UP000036867"/>
    </source>
</evidence>
<accession>A0A0M0LCX9</accession>
<gene>
    <name evidence="1" type="ORF">AMD00_09985</name>
</gene>
<keyword evidence="2" id="KW-1185">Reference proteome</keyword>
<proteinExistence type="predicted"/>
<comment type="caution">
    <text evidence="1">The sequence shown here is derived from an EMBL/GenBank/DDBJ whole genome shotgun (WGS) entry which is preliminary data.</text>
</comment>
<sequence>MLGKIKISSIKSIKVKGEGLTHFARVKKGGTPMIIEYRNYKKRFVKSLVKEYKALDFYL</sequence>
<dbReference type="AlphaFoldDB" id="A0A0M0LCX9"/>
<dbReference type="Proteomes" id="UP000036867">
    <property type="component" value="Unassembled WGS sequence"/>
</dbReference>
<dbReference type="EMBL" id="LILB01000005">
    <property type="protein sequence ID" value="KOO48752.1"/>
    <property type="molecule type" value="Genomic_DNA"/>
</dbReference>
<evidence type="ECO:0000313" key="1">
    <source>
        <dbReference type="EMBL" id="KOO48752.1"/>
    </source>
</evidence>
<protein>
    <submittedName>
        <fullName evidence="1">Uncharacterized protein</fullName>
    </submittedName>
</protein>
<organism evidence="1 2">
    <name type="scientific">Viridibacillus arvi</name>
    <dbReference type="NCBI Taxonomy" id="263475"/>
    <lineage>
        <taxon>Bacteria</taxon>
        <taxon>Bacillati</taxon>
        <taxon>Bacillota</taxon>
        <taxon>Bacilli</taxon>
        <taxon>Bacillales</taxon>
        <taxon>Caryophanaceae</taxon>
        <taxon>Viridibacillus</taxon>
    </lineage>
</organism>
<reference evidence="2" key="1">
    <citation type="submission" date="2015-08" db="EMBL/GenBank/DDBJ databases">
        <title>Fjat-10028 dsm 16317.</title>
        <authorList>
            <person name="Liu B."/>
            <person name="Wang J."/>
            <person name="Zhu Y."/>
            <person name="Liu G."/>
            <person name="Chen Q."/>
            <person name="Chen Z."/>
            <person name="Lan J."/>
            <person name="Che J."/>
            <person name="Ge C."/>
            <person name="Shi H."/>
            <person name="Pan Z."/>
            <person name="Liu X."/>
        </authorList>
    </citation>
    <scope>NUCLEOTIDE SEQUENCE [LARGE SCALE GENOMIC DNA]</scope>
    <source>
        <strain evidence="2">DSM 16317</strain>
    </source>
</reference>